<proteinExistence type="predicted"/>
<comment type="caution">
    <text evidence="1">The sequence shown here is derived from an EMBL/GenBank/DDBJ whole genome shotgun (WGS) entry which is preliminary data.</text>
</comment>
<sequence>MGLIQPIGTLDRTISKTAIVELANNHASQIIEGGNYDLLKTYVEMKRYELYIKTIINKLKTISTYQARVMREEDQRPAPLPGQEVPADTESMANLPAVTPLDGDEAYADQQGVVRQNTIQYASASVQITKRVTYDFTQDAEWNRITDEIAALKADLKKREEFLKKQADTPAVTSETIAVRL</sequence>
<accession>A0ABR6W0H1</accession>
<evidence type="ECO:0000313" key="2">
    <source>
        <dbReference type="Proteomes" id="UP000700732"/>
    </source>
</evidence>
<name>A0ABR6W0H1_9BACT</name>
<evidence type="ECO:0000313" key="1">
    <source>
        <dbReference type="EMBL" id="MBC3790109.1"/>
    </source>
</evidence>
<protein>
    <submittedName>
        <fullName evidence="1">Uncharacterized protein</fullName>
    </submittedName>
</protein>
<keyword evidence="2" id="KW-1185">Reference proteome</keyword>
<dbReference type="EMBL" id="VFIA01000003">
    <property type="protein sequence ID" value="MBC3790109.1"/>
    <property type="molecule type" value="Genomic_DNA"/>
</dbReference>
<gene>
    <name evidence="1" type="ORF">FH603_593</name>
</gene>
<dbReference type="Proteomes" id="UP000700732">
    <property type="component" value="Unassembled WGS sequence"/>
</dbReference>
<reference evidence="1 2" key="1">
    <citation type="submission" date="2019-06" db="EMBL/GenBank/DDBJ databases">
        <title>Spirosoma utsteinense sp. nov. isolated from Antarctic ice-free soils.</title>
        <authorList>
            <person name="Tahon G."/>
        </authorList>
    </citation>
    <scope>NUCLEOTIDE SEQUENCE [LARGE SCALE GENOMIC DNA]</scope>
    <source>
        <strain evidence="1 2">LMG 31447</strain>
    </source>
</reference>
<dbReference type="RefSeq" id="WP_186735900.1">
    <property type="nucleotide sequence ID" value="NZ_VFIA01000003.1"/>
</dbReference>
<organism evidence="1 2">
    <name type="scientific">Spirosoma utsteinense</name>
    <dbReference type="NCBI Taxonomy" id="2585773"/>
    <lineage>
        <taxon>Bacteria</taxon>
        <taxon>Pseudomonadati</taxon>
        <taxon>Bacteroidota</taxon>
        <taxon>Cytophagia</taxon>
        <taxon>Cytophagales</taxon>
        <taxon>Cytophagaceae</taxon>
        <taxon>Spirosoma</taxon>
    </lineage>
</organism>